<dbReference type="EMBL" id="JAOYFB010000037">
    <property type="protein sequence ID" value="KAK4022106.1"/>
    <property type="molecule type" value="Genomic_DNA"/>
</dbReference>
<protein>
    <recommendedName>
        <fullName evidence="3">GMP synthase</fullName>
    </recommendedName>
</protein>
<organism evidence="1 2">
    <name type="scientific">Daphnia magna</name>
    <dbReference type="NCBI Taxonomy" id="35525"/>
    <lineage>
        <taxon>Eukaryota</taxon>
        <taxon>Metazoa</taxon>
        <taxon>Ecdysozoa</taxon>
        <taxon>Arthropoda</taxon>
        <taxon>Crustacea</taxon>
        <taxon>Branchiopoda</taxon>
        <taxon>Diplostraca</taxon>
        <taxon>Cladocera</taxon>
        <taxon>Anomopoda</taxon>
        <taxon>Daphniidae</taxon>
        <taxon>Daphnia</taxon>
    </lineage>
</organism>
<name>A0ABR0AAG1_9CRUS</name>
<evidence type="ECO:0008006" key="3">
    <source>
        <dbReference type="Google" id="ProtNLM"/>
    </source>
</evidence>
<gene>
    <name evidence="1" type="ORF">OUZ56_007593</name>
</gene>
<keyword evidence="2" id="KW-1185">Reference proteome</keyword>
<comment type="caution">
    <text evidence="1">The sequence shown here is derived from an EMBL/GenBank/DDBJ whole genome shotgun (WGS) entry which is preliminary data.</text>
</comment>
<reference evidence="1 2" key="1">
    <citation type="journal article" date="2023" name="Nucleic Acids Res.">
        <title>The hologenome of Daphnia magna reveals possible DNA methylation and microbiome-mediated evolution of the host genome.</title>
        <authorList>
            <person name="Chaturvedi A."/>
            <person name="Li X."/>
            <person name="Dhandapani V."/>
            <person name="Marshall H."/>
            <person name="Kissane S."/>
            <person name="Cuenca-Cambronero M."/>
            <person name="Asole G."/>
            <person name="Calvet F."/>
            <person name="Ruiz-Romero M."/>
            <person name="Marangio P."/>
            <person name="Guigo R."/>
            <person name="Rago D."/>
            <person name="Mirbahai L."/>
            <person name="Eastwood N."/>
            <person name="Colbourne J.K."/>
            <person name="Zhou J."/>
            <person name="Mallon E."/>
            <person name="Orsini L."/>
        </authorList>
    </citation>
    <scope>NUCLEOTIDE SEQUENCE [LARGE SCALE GENOMIC DNA]</scope>
    <source>
        <strain evidence="1">LRV0_1</strain>
    </source>
</reference>
<dbReference type="Proteomes" id="UP001234178">
    <property type="component" value="Unassembled WGS sequence"/>
</dbReference>
<sequence length="88" mass="9961">AAAKKESAERVENVALLGTGTRIAQTVLIRFILDSIKSEHNSIENFMLMLFPVIPPEKIEYLSSGTSIESRSIRTKYEMKQNVSLQYK</sequence>
<feature type="non-terminal residue" evidence="1">
    <location>
        <position position="1"/>
    </location>
</feature>
<accession>A0ABR0AAG1</accession>
<proteinExistence type="predicted"/>
<evidence type="ECO:0000313" key="1">
    <source>
        <dbReference type="EMBL" id="KAK4022106.1"/>
    </source>
</evidence>
<evidence type="ECO:0000313" key="2">
    <source>
        <dbReference type="Proteomes" id="UP001234178"/>
    </source>
</evidence>